<evidence type="ECO:0000313" key="2">
    <source>
        <dbReference type="Proteomes" id="UP000014062"/>
    </source>
</evidence>
<organism evidence="1 2">
    <name type="scientific">Streptomyces lividans 1326</name>
    <dbReference type="NCBI Taxonomy" id="1200984"/>
    <lineage>
        <taxon>Bacteria</taxon>
        <taxon>Bacillati</taxon>
        <taxon>Actinomycetota</taxon>
        <taxon>Actinomycetes</taxon>
        <taxon>Kitasatosporales</taxon>
        <taxon>Streptomycetaceae</taxon>
        <taxon>Streptomyces</taxon>
    </lineage>
</organism>
<dbReference type="Proteomes" id="UP000014062">
    <property type="component" value="Chromosome"/>
</dbReference>
<reference evidence="2" key="1">
    <citation type="journal article" date="2013" name="Genome Biol. Evol.">
        <title>The genome sequence of Streptomyces lividans 66 reveals a novel tRNA-dependent peptide biosynthetic system within a metal-related genomic island.</title>
        <authorList>
            <person name="Cruz-Morales P."/>
            <person name="Vijgenboom E."/>
            <person name="Iruegas-Bocardo F."/>
            <person name="Girard G."/>
            <person name="Yanez-Guerra L.A."/>
            <person name="Ramos-Aboites H.E."/>
            <person name="Pernodet J.L."/>
            <person name="Anne J."/>
            <person name="van Wezel G.P."/>
            <person name="Barona-Gomez F."/>
        </authorList>
    </citation>
    <scope>NUCLEOTIDE SEQUENCE [LARGE SCALE GENOMIC DNA]</scope>
    <source>
        <strain evidence="2">1326</strain>
    </source>
</reference>
<dbReference type="AlphaFoldDB" id="A0A7U9HAF5"/>
<gene>
    <name evidence="1" type="ORF">SLI_0877</name>
</gene>
<dbReference type="EMBL" id="CM001889">
    <property type="protein sequence ID" value="EOY45596.1"/>
    <property type="molecule type" value="Genomic_DNA"/>
</dbReference>
<accession>A0A7U9HAF5</accession>
<proteinExistence type="predicted"/>
<protein>
    <submittedName>
        <fullName evidence="1">Uncharacterized protein</fullName>
    </submittedName>
</protein>
<name>A0A7U9HAF5_STRLI</name>
<evidence type="ECO:0000313" key="1">
    <source>
        <dbReference type="EMBL" id="EOY45596.1"/>
    </source>
</evidence>
<sequence length="54" mass="5923">MEAGTSSPVGQGHLGEDLVLVVIEDAARAQVLQLALGERHVRIRQWGLRSRKMS</sequence>